<evidence type="ECO:0000256" key="5">
    <source>
        <dbReference type="ARBA" id="ARBA00023235"/>
    </source>
</evidence>
<dbReference type="InterPro" id="IPR001920">
    <property type="entry name" value="Asp/Glu_race"/>
</dbReference>
<dbReference type="PANTHER" id="PTHR21198:SF2">
    <property type="entry name" value="GLUTAMATE RACEMASE"/>
    <property type="match status" value="1"/>
</dbReference>
<dbReference type="NCBIfam" id="TIGR00067">
    <property type="entry name" value="glut_race"/>
    <property type="match status" value="1"/>
</dbReference>
<comment type="function">
    <text evidence="7">Provides the (R)-glutamate required for cell wall biosynthesis.</text>
</comment>
<gene>
    <name evidence="7 8" type="primary">murI</name>
    <name evidence="8" type="ORF">SGQ83_06625</name>
</gene>
<dbReference type="SUPFAM" id="SSF53681">
    <property type="entry name" value="Aspartate/glutamate racemase"/>
    <property type="match status" value="2"/>
</dbReference>
<sequence>MTNNNPIGVFDSGIGGTSIWSAIHELLPNERTIYLADSKNAPYGQKTKEEIVALSKKNVDFLIENNCKLIVVACNTATTNAIRELRASYNIPFIGIEPAIKPAATNSKTQVIGILATQGTLNSELFNKTAEMFQNTTIIEQVGHGLVQLIEEGNLNSPEMTQLLETYLQPMIEANIDYLVLGCSHYPYLIPQIKKILPEHIRIIDSGEAVARQTQNVLREKAGFTAAEKSEPVFYVNSNPSVLKSILNDKYEVIQKDF</sequence>
<protein>
    <recommendedName>
        <fullName evidence="2 7">Glutamate racemase</fullName>
        <ecNumber evidence="2 7">5.1.1.3</ecNumber>
    </recommendedName>
</protein>
<dbReference type="RefSeq" id="WP_230004541.1">
    <property type="nucleotide sequence ID" value="NZ_CP087134.1"/>
</dbReference>
<dbReference type="InterPro" id="IPR018187">
    <property type="entry name" value="Asp/Glu_racemase_AS_1"/>
</dbReference>
<reference evidence="8 9" key="1">
    <citation type="submission" date="2023-11" db="EMBL/GenBank/DDBJ databases">
        <title>Unpublished Manusciprt.</title>
        <authorList>
            <person name="Saticioglu I.B."/>
            <person name="Ay H."/>
            <person name="Ajmi N."/>
            <person name="Altun S."/>
            <person name="Duman M."/>
        </authorList>
    </citation>
    <scope>NUCLEOTIDE SEQUENCE [LARGE SCALE GENOMIC DNA]</scope>
    <source>
        <strain evidence="8 9">Fl-318</strain>
    </source>
</reference>
<dbReference type="Pfam" id="PF01177">
    <property type="entry name" value="Asp_Glu_race"/>
    <property type="match status" value="1"/>
</dbReference>
<comment type="caution">
    <text evidence="7">Lacks conserved residue(s) required for the propagation of feature annotation.</text>
</comment>
<feature type="binding site" evidence="7">
    <location>
        <begin position="43"/>
        <end position="44"/>
    </location>
    <ligand>
        <name>substrate</name>
    </ligand>
</feature>
<comment type="pathway">
    <text evidence="7">Cell wall biogenesis; peptidoglycan biosynthesis.</text>
</comment>
<evidence type="ECO:0000256" key="7">
    <source>
        <dbReference type="HAMAP-Rule" id="MF_00258"/>
    </source>
</evidence>
<dbReference type="EC" id="5.1.1.3" evidence="2 7"/>
<evidence type="ECO:0000256" key="2">
    <source>
        <dbReference type="ARBA" id="ARBA00013090"/>
    </source>
</evidence>
<dbReference type="Gene3D" id="3.40.50.1860">
    <property type="match status" value="2"/>
</dbReference>
<dbReference type="Proteomes" id="UP001273350">
    <property type="component" value="Unassembled WGS sequence"/>
</dbReference>
<dbReference type="InterPro" id="IPR004391">
    <property type="entry name" value="Glu_race"/>
</dbReference>
<comment type="similarity">
    <text evidence="7">Belongs to the aspartate/glutamate racemases family.</text>
</comment>
<organism evidence="8 9">
    <name type="scientific">Flavobacterium cupriresistens</name>
    <dbReference type="NCBI Taxonomy" id="2893885"/>
    <lineage>
        <taxon>Bacteria</taxon>
        <taxon>Pseudomonadati</taxon>
        <taxon>Bacteroidota</taxon>
        <taxon>Flavobacteriia</taxon>
        <taxon>Flavobacteriales</taxon>
        <taxon>Flavobacteriaceae</taxon>
        <taxon>Flavobacterium</taxon>
    </lineage>
</organism>
<evidence type="ECO:0000256" key="3">
    <source>
        <dbReference type="ARBA" id="ARBA00022960"/>
    </source>
</evidence>
<evidence type="ECO:0000256" key="6">
    <source>
        <dbReference type="ARBA" id="ARBA00023316"/>
    </source>
</evidence>
<name>A0ABU4RB19_9FLAO</name>
<keyword evidence="3 7" id="KW-0133">Cell shape</keyword>
<keyword evidence="4 7" id="KW-0573">Peptidoglycan synthesis</keyword>
<evidence type="ECO:0000256" key="1">
    <source>
        <dbReference type="ARBA" id="ARBA00001602"/>
    </source>
</evidence>
<dbReference type="InterPro" id="IPR015942">
    <property type="entry name" value="Asp/Glu/hydantoin_racemase"/>
</dbReference>
<dbReference type="HAMAP" id="MF_00258">
    <property type="entry name" value="Glu_racemase"/>
    <property type="match status" value="1"/>
</dbReference>
<evidence type="ECO:0000313" key="8">
    <source>
        <dbReference type="EMBL" id="MDX6189013.1"/>
    </source>
</evidence>
<dbReference type="PROSITE" id="PS00923">
    <property type="entry name" value="ASP_GLU_RACEMASE_1"/>
    <property type="match status" value="1"/>
</dbReference>
<dbReference type="PANTHER" id="PTHR21198">
    <property type="entry name" value="GLUTAMATE RACEMASE"/>
    <property type="match status" value="1"/>
</dbReference>
<keyword evidence="6 7" id="KW-0961">Cell wall biogenesis/degradation</keyword>
<feature type="active site" description="Proton donor/acceptor" evidence="7">
    <location>
        <position position="74"/>
    </location>
</feature>
<comment type="caution">
    <text evidence="8">The sequence shown here is derived from an EMBL/GenBank/DDBJ whole genome shotgun (WGS) entry which is preliminary data.</text>
</comment>
<keyword evidence="9" id="KW-1185">Reference proteome</keyword>
<accession>A0ABU4RB19</accession>
<dbReference type="GO" id="GO:0008881">
    <property type="term" value="F:glutamate racemase activity"/>
    <property type="evidence" value="ECO:0007669"/>
    <property type="project" value="UniProtKB-EC"/>
</dbReference>
<feature type="binding site" evidence="7">
    <location>
        <begin position="11"/>
        <end position="12"/>
    </location>
    <ligand>
        <name>substrate</name>
    </ligand>
</feature>
<comment type="catalytic activity">
    <reaction evidence="1 7">
        <text>L-glutamate = D-glutamate</text>
        <dbReference type="Rhea" id="RHEA:12813"/>
        <dbReference type="ChEBI" id="CHEBI:29985"/>
        <dbReference type="ChEBI" id="CHEBI:29986"/>
        <dbReference type="EC" id="5.1.1.3"/>
    </reaction>
</comment>
<evidence type="ECO:0000313" key="9">
    <source>
        <dbReference type="Proteomes" id="UP001273350"/>
    </source>
</evidence>
<feature type="binding site" evidence="7">
    <location>
        <begin position="75"/>
        <end position="76"/>
    </location>
    <ligand>
        <name>substrate</name>
    </ligand>
</feature>
<proteinExistence type="inferred from homology"/>
<keyword evidence="5 7" id="KW-0413">Isomerase</keyword>
<dbReference type="EMBL" id="JAWXVI010000003">
    <property type="protein sequence ID" value="MDX6189013.1"/>
    <property type="molecule type" value="Genomic_DNA"/>
</dbReference>
<feature type="active site" description="Proton donor/acceptor" evidence="7">
    <location>
        <position position="183"/>
    </location>
</feature>
<evidence type="ECO:0000256" key="4">
    <source>
        <dbReference type="ARBA" id="ARBA00022984"/>
    </source>
</evidence>